<evidence type="ECO:0000256" key="1">
    <source>
        <dbReference type="SAM" id="Phobius"/>
    </source>
</evidence>
<comment type="caution">
    <text evidence="3">The sequence shown here is derived from an EMBL/GenBank/DDBJ whole genome shotgun (WGS) entry which is preliminary data.</text>
</comment>
<keyword evidence="1" id="KW-0472">Membrane</keyword>
<keyword evidence="1" id="KW-0812">Transmembrane</keyword>
<keyword evidence="1" id="KW-1133">Transmembrane helix</keyword>
<feature type="transmembrane region" description="Helical" evidence="1">
    <location>
        <begin position="7"/>
        <end position="31"/>
    </location>
</feature>
<proteinExistence type="predicted"/>
<feature type="transmembrane region" description="Helical" evidence="1">
    <location>
        <begin position="220"/>
        <end position="244"/>
    </location>
</feature>
<gene>
    <name evidence="3" type="ORF">J2S02_002670</name>
</gene>
<feature type="transmembrane region" description="Helical" evidence="1">
    <location>
        <begin position="179"/>
        <end position="200"/>
    </location>
</feature>
<feature type="transmembrane region" description="Helical" evidence="1">
    <location>
        <begin position="43"/>
        <end position="61"/>
    </location>
</feature>
<feature type="domain" description="YdbS-like PH" evidence="2">
    <location>
        <begin position="63"/>
        <end position="142"/>
    </location>
</feature>
<keyword evidence="4" id="KW-1185">Reference proteome</keyword>
<feature type="transmembrane region" description="Helical" evidence="1">
    <location>
        <begin position="354"/>
        <end position="373"/>
    </location>
</feature>
<dbReference type="Proteomes" id="UP001232245">
    <property type="component" value="Unassembled WGS sequence"/>
</dbReference>
<reference evidence="3 4" key="1">
    <citation type="submission" date="2023-07" db="EMBL/GenBank/DDBJ databases">
        <title>Genomic Encyclopedia of Type Strains, Phase IV (KMG-IV): sequencing the most valuable type-strain genomes for metagenomic binning, comparative biology and taxonomic classification.</title>
        <authorList>
            <person name="Goeker M."/>
        </authorList>
    </citation>
    <scope>NUCLEOTIDE SEQUENCE [LARGE SCALE GENOMIC DNA]</scope>
    <source>
        <strain evidence="3 4">DSM 17723</strain>
    </source>
</reference>
<sequence>MKAKRYHFCLVIFELWKLLRNTFFIGFYLYVIKYGEESDLFKYGRMAFVALIFIAVIYILLKWMTHKYELDNHSFHIHKGVFVKSKQTVPFSKIHNITKHTSLFHKIFNMTSIRFETSSTDEDTDIVFNVITKDEANRLEGHVTNQSSEEAIHDEIGHGEQGQFVSERKIHFSPTRNELIRASFTSLSFLLFIPIVASFYSKLDDIFHIEKEAEGIVSNIINSWWIVTILLVLFILCSVIFGMIRTFLKYGKYEISSDDNRIYIHKGVLEETAFSIAKDKVQAIEIEQSLMKKILGLAEVKLTSVGSMKIGDESLDVNTLYPFLPVKQAYKIVSDLLPSYKVEEAMVRLPKKSFWVRLLKPSWIWIIATAVLFFVKPKFFQLEESWWLCSILLLVIIMIVRVLNYINSGYLLNEQFIQIKHGGLTTTLFISKRDKIIEVVVTRTLLQKLFGLSSIATTNRANPVEQNKIDDVPIEIGRDFYLWYMARRAEIHIE</sequence>
<dbReference type="PANTHER" id="PTHR34473:SF2">
    <property type="entry name" value="UPF0699 TRANSMEMBRANE PROTEIN YDBT"/>
    <property type="match status" value="1"/>
</dbReference>
<evidence type="ECO:0000313" key="3">
    <source>
        <dbReference type="EMBL" id="MDQ0226325.1"/>
    </source>
</evidence>
<evidence type="ECO:0000313" key="4">
    <source>
        <dbReference type="Proteomes" id="UP001232245"/>
    </source>
</evidence>
<dbReference type="RefSeq" id="WP_307190733.1">
    <property type="nucleotide sequence ID" value="NZ_JAUSTZ010000004.1"/>
</dbReference>
<feature type="domain" description="YdbS-like PH" evidence="2">
    <location>
        <begin position="405"/>
        <end position="482"/>
    </location>
</feature>
<dbReference type="EMBL" id="JAUSTZ010000004">
    <property type="protein sequence ID" value="MDQ0226325.1"/>
    <property type="molecule type" value="Genomic_DNA"/>
</dbReference>
<dbReference type="Pfam" id="PF03703">
    <property type="entry name" value="bPH_2"/>
    <property type="match status" value="3"/>
</dbReference>
<dbReference type="PANTHER" id="PTHR34473">
    <property type="entry name" value="UPF0699 TRANSMEMBRANE PROTEIN YDBS"/>
    <property type="match status" value="1"/>
</dbReference>
<dbReference type="PIRSF" id="PIRSF026631">
    <property type="entry name" value="UCP026631"/>
    <property type="match status" value="1"/>
</dbReference>
<evidence type="ECO:0000259" key="2">
    <source>
        <dbReference type="Pfam" id="PF03703"/>
    </source>
</evidence>
<organism evidence="3 4">
    <name type="scientific">Metabacillus niabensis</name>
    <dbReference type="NCBI Taxonomy" id="324854"/>
    <lineage>
        <taxon>Bacteria</taxon>
        <taxon>Bacillati</taxon>
        <taxon>Bacillota</taxon>
        <taxon>Bacilli</taxon>
        <taxon>Bacillales</taxon>
        <taxon>Bacillaceae</taxon>
        <taxon>Metabacillus</taxon>
    </lineage>
</organism>
<feature type="domain" description="YdbS-like PH" evidence="2">
    <location>
        <begin position="253"/>
        <end position="332"/>
    </location>
</feature>
<accession>A0ABT9Z4Y2</accession>
<feature type="transmembrane region" description="Helical" evidence="1">
    <location>
        <begin position="385"/>
        <end position="403"/>
    </location>
</feature>
<dbReference type="InterPro" id="IPR005182">
    <property type="entry name" value="YdbS-like_PH"/>
</dbReference>
<protein>
    <submittedName>
        <fullName evidence="3">Membrane protein</fullName>
    </submittedName>
</protein>
<name>A0ABT9Z4Y2_9BACI</name>
<dbReference type="InterPro" id="IPR014529">
    <property type="entry name" value="UCP026631"/>
</dbReference>